<accession>A0A1L3J4G8</accession>
<dbReference type="KEGG" id="grl:LPB144_06170"/>
<dbReference type="InterPro" id="IPR011990">
    <property type="entry name" value="TPR-like_helical_dom_sf"/>
</dbReference>
<dbReference type="SUPFAM" id="SSF48452">
    <property type="entry name" value="TPR-like"/>
    <property type="match status" value="1"/>
</dbReference>
<dbReference type="RefSeq" id="WP_072552675.1">
    <property type="nucleotide sequence ID" value="NZ_CP018153.1"/>
</dbReference>
<dbReference type="OrthoDB" id="1411613at2"/>
<gene>
    <name evidence="1" type="ORF">LPB144_06170</name>
</gene>
<keyword evidence="2" id="KW-1185">Reference proteome</keyword>
<name>A0A1L3J4G8_9FLAO</name>
<dbReference type="EMBL" id="CP018153">
    <property type="protein sequence ID" value="APG60027.1"/>
    <property type="molecule type" value="Genomic_DNA"/>
</dbReference>
<reference evidence="1 2" key="1">
    <citation type="submission" date="2016-11" db="EMBL/GenBank/DDBJ databases">
        <title>Gramella sp. LPB0144 isolated from marine environment.</title>
        <authorList>
            <person name="Kim E."/>
            <person name="Yi H."/>
        </authorList>
    </citation>
    <scope>NUCLEOTIDE SEQUENCE [LARGE SCALE GENOMIC DNA]</scope>
    <source>
        <strain evidence="1 2">LPB0144</strain>
    </source>
</reference>
<organism evidence="1 2">
    <name type="scientific">Christiangramia salexigens</name>
    <dbReference type="NCBI Taxonomy" id="1913577"/>
    <lineage>
        <taxon>Bacteria</taxon>
        <taxon>Pseudomonadati</taxon>
        <taxon>Bacteroidota</taxon>
        <taxon>Flavobacteriia</taxon>
        <taxon>Flavobacteriales</taxon>
        <taxon>Flavobacteriaceae</taxon>
        <taxon>Christiangramia</taxon>
    </lineage>
</organism>
<dbReference type="STRING" id="1913577.LPB144_06170"/>
<evidence type="ECO:0000313" key="1">
    <source>
        <dbReference type="EMBL" id="APG60027.1"/>
    </source>
</evidence>
<dbReference type="Proteomes" id="UP000182510">
    <property type="component" value="Chromosome"/>
</dbReference>
<sequence>MNSKTFTTTTLNLVFILFLSIGFAQEKKTENYSDKLYEVYKAHGVEKTLTNYNKSSVRGDEYTFLSEPLNVLGYRIMGEGDLTAAEKVFLAQIDEYPNEANPYDSYADLLMKKGDEENAKINYSKAIDLSATMEDLEEKQLMLEASKSKLAKLQNKGMAMNFLAGTWTTQNYAIQDGERVLSNEGNAVFTVNEDNTLVTGVIRDKENVYQGSRLIAYNAVDEVYDMVYISNGLTGIEPSTIRIDKITSEEIILTEKFKESGKKIKIKHVLKRTPNEISWDIHDISEGQATNLVSHMNFKKNN</sequence>
<protein>
    <submittedName>
        <fullName evidence="1">Uncharacterized protein</fullName>
    </submittedName>
</protein>
<evidence type="ECO:0000313" key="2">
    <source>
        <dbReference type="Proteomes" id="UP000182510"/>
    </source>
</evidence>
<proteinExistence type="predicted"/>
<dbReference type="AlphaFoldDB" id="A0A1L3J4G8"/>
<dbReference type="Gene3D" id="1.25.40.10">
    <property type="entry name" value="Tetratricopeptide repeat domain"/>
    <property type="match status" value="1"/>
</dbReference>